<dbReference type="GO" id="GO:0005737">
    <property type="term" value="C:cytoplasm"/>
    <property type="evidence" value="ECO:0007669"/>
    <property type="project" value="TreeGrafter"/>
</dbReference>
<organism evidence="4 5">
    <name type="scientific">Phreatobacter stygius</name>
    <dbReference type="NCBI Taxonomy" id="1940610"/>
    <lineage>
        <taxon>Bacteria</taxon>
        <taxon>Pseudomonadati</taxon>
        <taxon>Pseudomonadota</taxon>
        <taxon>Alphaproteobacteria</taxon>
        <taxon>Hyphomicrobiales</taxon>
        <taxon>Phreatobacteraceae</taxon>
        <taxon>Phreatobacter</taxon>
    </lineage>
</organism>
<feature type="domain" description="Calcineurin-like phosphoesterase" evidence="3">
    <location>
        <begin position="1"/>
        <end position="188"/>
    </location>
</feature>
<evidence type="ECO:0000313" key="4">
    <source>
        <dbReference type="EMBL" id="QCI66483.1"/>
    </source>
</evidence>
<evidence type="ECO:0000256" key="1">
    <source>
        <dbReference type="ARBA" id="ARBA00008950"/>
    </source>
</evidence>
<dbReference type="Pfam" id="PF12850">
    <property type="entry name" value="Metallophos_2"/>
    <property type="match status" value="1"/>
</dbReference>
<dbReference type="InterPro" id="IPR024654">
    <property type="entry name" value="Calcineurin-like_PHP_lpxH"/>
</dbReference>
<dbReference type="InterPro" id="IPR050126">
    <property type="entry name" value="Ap4A_hydrolase"/>
</dbReference>
<dbReference type="AlphaFoldDB" id="A0A4D7B676"/>
<dbReference type="OrthoDB" id="9813918at2"/>
<dbReference type="EMBL" id="CP039690">
    <property type="protein sequence ID" value="QCI66483.1"/>
    <property type="molecule type" value="Genomic_DNA"/>
</dbReference>
<keyword evidence="5" id="KW-1185">Reference proteome</keyword>
<sequence length="252" mass="26618">MRFAVIADVHGNVLALDAVLADIATRGVERIVNLGDCVSGPLWPRETCERLRGLGVTTVRGNHDRWVAAGEPAEMYPSDRYAHDALDDSHRHWLGGLPHMVDFDVGGVLVRAFHATPADDNVYLTEEVVGGRLALASPADIAARLGDIQGAGLVLCGHSHVPRLLQAPESPALIVNPGSVGGPAYDDPTEPHPHVSEAGSPHARYGLITVEGGTVTAADLIAVTYDWTAAADRAAANGRAEWARALATGFIR</sequence>
<proteinExistence type="inferred from homology"/>
<evidence type="ECO:0000259" key="3">
    <source>
        <dbReference type="Pfam" id="PF12850"/>
    </source>
</evidence>
<feature type="region of interest" description="Disordered" evidence="2">
    <location>
        <begin position="180"/>
        <end position="200"/>
    </location>
</feature>
<dbReference type="Gene3D" id="3.60.21.10">
    <property type="match status" value="1"/>
</dbReference>
<dbReference type="PANTHER" id="PTHR42850:SF2">
    <property type="entry name" value="BLL5683 PROTEIN"/>
    <property type="match status" value="1"/>
</dbReference>
<accession>A0A4D7B676</accession>
<dbReference type="GO" id="GO:0016791">
    <property type="term" value="F:phosphatase activity"/>
    <property type="evidence" value="ECO:0007669"/>
    <property type="project" value="TreeGrafter"/>
</dbReference>
<dbReference type="SUPFAM" id="SSF56300">
    <property type="entry name" value="Metallo-dependent phosphatases"/>
    <property type="match status" value="1"/>
</dbReference>
<name>A0A4D7B676_9HYPH</name>
<dbReference type="InterPro" id="IPR029052">
    <property type="entry name" value="Metallo-depent_PP-like"/>
</dbReference>
<gene>
    <name evidence="4" type="ORF">E8M01_20975</name>
</gene>
<dbReference type="PANTHER" id="PTHR42850">
    <property type="entry name" value="METALLOPHOSPHOESTERASE"/>
    <property type="match status" value="1"/>
</dbReference>
<dbReference type="PIRSF" id="PIRSF000883">
    <property type="entry name" value="Pesterase_MJ0912"/>
    <property type="match status" value="1"/>
</dbReference>
<evidence type="ECO:0000256" key="2">
    <source>
        <dbReference type="SAM" id="MobiDB-lite"/>
    </source>
</evidence>
<reference evidence="4 5" key="1">
    <citation type="submission" date="2019-04" db="EMBL/GenBank/DDBJ databases">
        <title>Phreatobacter aquaticus sp. nov.</title>
        <authorList>
            <person name="Choi A."/>
        </authorList>
    </citation>
    <scope>NUCLEOTIDE SEQUENCE [LARGE SCALE GENOMIC DNA]</scope>
    <source>
        <strain evidence="4 5">KCTC 52518</strain>
    </source>
</reference>
<dbReference type="Proteomes" id="UP000298781">
    <property type="component" value="Chromosome"/>
</dbReference>
<dbReference type="RefSeq" id="WP_136961926.1">
    <property type="nucleotide sequence ID" value="NZ_CP039690.1"/>
</dbReference>
<dbReference type="KEGG" id="pstg:E8M01_20975"/>
<dbReference type="InterPro" id="IPR011152">
    <property type="entry name" value="Pesterase_MJ0912"/>
</dbReference>
<protein>
    <submittedName>
        <fullName evidence="4">Metallophosphoesterase family protein</fullName>
    </submittedName>
</protein>
<comment type="similarity">
    <text evidence="1">Belongs to the metallophosphoesterase superfamily. YfcE family.</text>
</comment>
<evidence type="ECO:0000313" key="5">
    <source>
        <dbReference type="Proteomes" id="UP000298781"/>
    </source>
</evidence>